<accession>A0A9P4I2A9</accession>
<keyword evidence="3" id="KW-0808">Transferase</keyword>
<dbReference type="InterPro" id="IPR015424">
    <property type="entry name" value="PyrdxlP-dep_Trfase"/>
</dbReference>
<sequence>MPTPSDLEPGPTPESQHHTTFTGYNSQVDAIRDSEYSYLRGKTYLDHSGATIYANSLVDIFCQDLKTNLYGNPHSASDPAELAGRRVDETREKALRFFNADPEHFDLVFVANASAAIKLINECFRDYVDPSNRPEDSERRHLWYGYHRDAHNSLVGVREAAQGCNTCFRNDEEVEDWIDGKVAFHEGPEVSKGNRVSLFAYPGQSNLNGRRLPLNWPGRIRRSPHTSGTYTFLDAAALASTAPLDFSDEANAPDFTCLSFYKIFGFPNIGALIVRKAAGHVLTERKFFGGGTVDMVICLEESWHAKKRSLHAALEDGTLPFHSIFALDAAITVHAQLFGSMQRISAHTAFLSKRMYDGMARLTHWNGVPICRIYKETSSVYGDPKTQGATVAFNIQHSDGACLSPVTVEQDANAEGIYLRSGSMCNPGGAAAYLGWSGHELHALYDHGHRCGRPAEIIQGKPIGVVRASLGAMSTISDVDNFVNFLTERYTDRIEDTQTPRERCHPDLAISGKQRLAEEATSIATGDFFPKKDAVVKGLAAGI</sequence>
<keyword evidence="4" id="KW-1185">Reference proteome</keyword>
<name>A0A9P4I2A9_9PEZI</name>
<dbReference type="AlphaFoldDB" id="A0A9P4I2A9"/>
<dbReference type="OrthoDB" id="10264306at2759"/>
<dbReference type="GO" id="GO:0043545">
    <property type="term" value="P:molybdopterin cofactor metabolic process"/>
    <property type="evidence" value="ECO:0007669"/>
    <property type="project" value="TreeGrafter"/>
</dbReference>
<dbReference type="InterPro" id="IPR000192">
    <property type="entry name" value="Aminotrans_V_dom"/>
</dbReference>
<organism evidence="3 4">
    <name type="scientific">Saccharata proteae CBS 121410</name>
    <dbReference type="NCBI Taxonomy" id="1314787"/>
    <lineage>
        <taxon>Eukaryota</taxon>
        <taxon>Fungi</taxon>
        <taxon>Dikarya</taxon>
        <taxon>Ascomycota</taxon>
        <taxon>Pezizomycotina</taxon>
        <taxon>Dothideomycetes</taxon>
        <taxon>Dothideomycetes incertae sedis</taxon>
        <taxon>Botryosphaeriales</taxon>
        <taxon>Saccharataceae</taxon>
        <taxon>Saccharata</taxon>
    </lineage>
</organism>
<feature type="region of interest" description="Disordered" evidence="1">
    <location>
        <begin position="1"/>
        <end position="20"/>
    </location>
</feature>
<dbReference type="InterPro" id="IPR015421">
    <property type="entry name" value="PyrdxlP-dep_Trfase_major"/>
</dbReference>
<dbReference type="Gene3D" id="3.90.1150.10">
    <property type="entry name" value="Aspartate Aminotransferase, domain 1"/>
    <property type="match status" value="1"/>
</dbReference>
<proteinExistence type="predicted"/>
<evidence type="ECO:0000313" key="3">
    <source>
        <dbReference type="EMBL" id="KAF2091425.1"/>
    </source>
</evidence>
<dbReference type="Gene3D" id="3.40.640.10">
    <property type="entry name" value="Type I PLP-dependent aspartate aminotransferase-like (Major domain)"/>
    <property type="match status" value="1"/>
</dbReference>
<reference evidence="3" key="1">
    <citation type="journal article" date="2020" name="Stud. Mycol.">
        <title>101 Dothideomycetes genomes: a test case for predicting lifestyles and emergence of pathogens.</title>
        <authorList>
            <person name="Haridas S."/>
            <person name="Albert R."/>
            <person name="Binder M."/>
            <person name="Bloem J."/>
            <person name="Labutti K."/>
            <person name="Salamov A."/>
            <person name="Andreopoulos B."/>
            <person name="Baker S."/>
            <person name="Barry K."/>
            <person name="Bills G."/>
            <person name="Bluhm B."/>
            <person name="Cannon C."/>
            <person name="Castanera R."/>
            <person name="Culley D."/>
            <person name="Daum C."/>
            <person name="Ezra D."/>
            <person name="Gonzalez J."/>
            <person name="Henrissat B."/>
            <person name="Kuo A."/>
            <person name="Liang C."/>
            <person name="Lipzen A."/>
            <person name="Lutzoni F."/>
            <person name="Magnuson J."/>
            <person name="Mondo S."/>
            <person name="Nolan M."/>
            <person name="Ohm R."/>
            <person name="Pangilinan J."/>
            <person name="Park H.-J."/>
            <person name="Ramirez L."/>
            <person name="Alfaro M."/>
            <person name="Sun H."/>
            <person name="Tritt A."/>
            <person name="Yoshinaga Y."/>
            <person name="Zwiers L.-H."/>
            <person name="Turgeon B."/>
            <person name="Goodwin S."/>
            <person name="Spatafora J."/>
            <person name="Crous P."/>
            <person name="Grigoriev I."/>
        </authorList>
    </citation>
    <scope>NUCLEOTIDE SEQUENCE</scope>
    <source>
        <strain evidence="3">CBS 121410</strain>
    </source>
</reference>
<evidence type="ECO:0000259" key="2">
    <source>
        <dbReference type="Pfam" id="PF00266"/>
    </source>
</evidence>
<protein>
    <submittedName>
        <fullName evidence="3">PLP-dependent transferase</fullName>
    </submittedName>
</protein>
<gene>
    <name evidence="3" type="ORF">K490DRAFT_70282</name>
</gene>
<dbReference type="Pfam" id="PF00266">
    <property type="entry name" value="Aminotran_5"/>
    <property type="match status" value="1"/>
</dbReference>
<evidence type="ECO:0000313" key="4">
    <source>
        <dbReference type="Proteomes" id="UP000799776"/>
    </source>
</evidence>
<dbReference type="Proteomes" id="UP000799776">
    <property type="component" value="Unassembled WGS sequence"/>
</dbReference>
<comment type="caution">
    <text evidence="3">The sequence shown here is derived from an EMBL/GenBank/DDBJ whole genome shotgun (WGS) entry which is preliminary data.</text>
</comment>
<dbReference type="SUPFAM" id="SSF53383">
    <property type="entry name" value="PLP-dependent transferases"/>
    <property type="match status" value="1"/>
</dbReference>
<dbReference type="GO" id="GO:0008265">
    <property type="term" value="F:molybdenum cofactor sulfurtransferase activity"/>
    <property type="evidence" value="ECO:0007669"/>
    <property type="project" value="TreeGrafter"/>
</dbReference>
<dbReference type="EMBL" id="ML978711">
    <property type="protein sequence ID" value="KAF2091425.1"/>
    <property type="molecule type" value="Genomic_DNA"/>
</dbReference>
<dbReference type="PANTHER" id="PTHR14237:SF80">
    <property type="entry name" value="MOLYBDENUM COFACTOR SULFURASE"/>
    <property type="match status" value="1"/>
</dbReference>
<evidence type="ECO:0000256" key="1">
    <source>
        <dbReference type="SAM" id="MobiDB-lite"/>
    </source>
</evidence>
<dbReference type="InterPro" id="IPR015422">
    <property type="entry name" value="PyrdxlP-dep_Trfase_small"/>
</dbReference>
<dbReference type="PANTHER" id="PTHR14237">
    <property type="entry name" value="MOLYBDOPTERIN COFACTOR SULFURASE MOSC"/>
    <property type="match status" value="1"/>
</dbReference>
<feature type="domain" description="Aminotransferase class V" evidence="2">
    <location>
        <begin position="194"/>
        <end position="482"/>
    </location>
</feature>